<dbReference type="PANTHER" id="PTHR30151">
    <property type="entry name" value="ALKANE SULFONATE ABC TRANSPORTER-RELATED, MEMBRANE SUBUNIT"/>
    <property type="match status" value="1"/>
</dbReference>
<organism evidence="9 10">
    <name type="scientific">Neobacillus niacini</name>
    <dbReference type="NCBI Taxonomy" id="86668"/>
    <lineage>
        <taxon>Bacteria</taxon>
        <taxon>Bacillati</taxon>
        <taxon>Bacillota</taxon>
        <taxon>Bacilli</taxon>
        <taxon>Bacillales</taxon>
        <taxon>Bacillaceae</taxon>
        <taxon>Neobacillus</taxon>
    </lineage>
</organism>
<dbReference type="Pfam" id="PF00528">
    <property type="entry name" value="BPD_transp_1"/>
    <property type="match status" value="1"/>
</dbReference>
<feature type="transmembrane region" description="Helical" evidence="7">
    <location>
        <begin position="65"/>
        <end position="85"/>
    </location>
</feature>
<keyword evidence="2 7" id="KW-0813">Transport</keyword>
<evidence type="ECO:0000259" key="8">
    <source>
        <dbReference type="PROSITE" id="PS50928"/>
    </source>
</evidence>
<feature type="transmembrane region" description="Helical" evidence="7">
    <location>
        <begin position="105"/>
        <end position="136"/>
    </location>
</feature>
<proteinExistence type="inferred from homology"/>
<comment type="caution">
    <text evidence="9">The sequence shown here is derived from an EMBL/GenBank/DDBJ whole genome shotgun (WGS) entry which is preliminary data.</text>
</comment>
<comment type="subcellular location">
    <subcellularLocation>
        <location evidence="1 7">Cell membrane</location>
        <topology evidence="1 7">Multi-pass membrane protein</topology>
    </subcellularLocation>
</comment>
<evidence type="ECO:0000256" key="4">
    <source>
        <dbReference type="ARBA" id="ARBA00022692"/>
    </source>
</evidence>
<name>A0A852TPS5_9BACI</name>
<accession>A0A852TPS5</accession>
<evidence type="ECO:0000256" key="1">
    <source>
        <dbReference type="ARBA" id="ARBA00004651"/>
    </source>
</evidence>
<evidence type="ECO:0000313" key="9">
    <source>
        <dbReference type="EMBL" id="NYE09656.1"/>
    </source>
</evidence>
<keyword evidence="5 7" id="KW-1133">Transmembrane helix</keyword>
<protein>
    <submittedName>
        <fullName evidence="9">ABC-type nitrate/sulfonate/bicarbonate transport system permease component</fullName>
    </submittedName>
</protein>
<dbReference type="Gene3D" id="1.10.3720.10">
    <property type="entry name" value="MetI-like"/>
    <property type="match status" value="1"/>
</dbReference>
<evidence type="ECO:0000256" key="5">
    <source>
        <dbReference type="ARBA" id="ARBA00022989"/>
    </source>
</evidence>
<dbReference type="GO" id="GO:0055085">
    <property type="term" value="P:transmembrane transport"/>
    <property type="evidence" value="ECO:0007669"/>
    <property type="project" value="InterPro"/>
</dbReference>
<feature type="transmembrane region" description="Helical" evidence="7">
    <location>
        <begin position="184"/>
        <end position="208"/>
    </location>
</feature>
<dbReference type="EMBL" id="JACCBX010000027">
    <property type="protein sequence ID" value="NYE09656.1"/>
    <property type="molecule type" value="Genomic_DNA"/>
</dbReference>
<feature type="transmembrane region" description="Helical" evidence="7">
    <location>
        <begin position="220"/>
        <end position="240"/>
    </location>
</feature>
<dbReference type="SUPFAM" id="SSF161098">
    <property type="entry name" value="MetI-like"/>
    <property type="match status" value="1"/>
</dbReference>
<dbReference type="GO" id="GO:0005886">
    <property type="term" value="C:plasma membrane"/>
    <property type="evidence" value="ECO:0007669"/>
    <property type="project" value="UniProtKB-SubCell"/>
</dbReference>
<dbReference type="InterPro" id="IPR000515">
    <property type="entry name" value="MetI-like"/>
</dbReference>
<dbReference type="CDD" id="cd06261">
    <property type="entry name" value="TM_PBP2"/>
    <property type="match status" value="1"/>
</dbReference>
<keyword evidence="4 7" id="KW-0812">Transmembrane</keyword>
<feature type="transmembrane region" description="Helical" evidence="7">
    <location>
        <begin position="6"/>
        <end position="27"/>
    </location>
</feature>
<dbReference type="Proteomes" id="UP000548423">
    <property type="component" value="Unassembled WGS sequence"/>
</dbReference>
<feature type="domain" description="ABC transmembrane type-1" evidence="8">
    <location>
        <begin position="57"/>
        <end position="239"/>
    </location>
</feature>
<reference evidence="10" key="2">
    <citation type="submission" date="2020-08" db="EMBL/GenBank/DDBJ databases">
        <title>The Agave Microbiome: Exploring the role of microbial communities in plant adaptations to desert environments.</title>
        <authorList>
            <person name="Partida-Martinez L.P."/>
        </authorList>
    </citation>
    <scope>NUCLEOTIDE SEQUENCE [LARGE SCALE GENOMIC DNA]</scope>
    <source>
        <strain evidence="10">AT2.8</strain>
    </source>
</reference>
<keyword evidence="3" id="KW-1003">Cell membrane</keyword>
<evidence type="ECO:0000256" key="7">
    <source>
        <dbReference type="RuleBase" id="RU363032"/>
    </source>
</evidence>
<reference evidence="10" key="1">
    <citation type="submission" date="2020-07" db="EMBL/GenBank/DDBJ databases">
        <authorList>
            <person name="Partida-Martinez L."/>
            <person name="Huntemann M."/>
            <person name="Clum A."/>
            <person name="Wang J."/>
            <person name="Palaniappan K."/>
            <person name="Ritter S."/>
            <person name="Chen I.-M."/>
            <person name="Stamatis D."/>
            <person name="Reddy T."/>
            <person name="O'Malley R."/>
            <person name="Daum C."/>
            <person name="Shapiro N."/>
            <person name="Ivanova N."/>
            <person name="Kyrpides N."/>
            <person name="Woyke T."/>
        </authorList>
    </citation>
    <scope>NUCLEOTIDE SEQUENCE [LARGE SCALE GENOMIC DNA]</scope>
    <source>
        <strain evidence="10">AT2.8</strain>
    </source>
</reference>
<evidence type="ECO:0000313" key="10">
    <source>
        <dbReference type="Proteomes" id="UP000548423"/>
    </source>
</evidence>
<sequence length="254" mass="28313">MDNKPLRMIAVIELLAVFLIWELLAGFQWFPTYLSSPIAIIKSMGELWADGDLLNHIGFSLFRSLMGFLLVVIVGVTLGILAGYYRRVGTFLDPIVNTLNPIPKIALLPILMVWFGITDTTRILIIFLTAFFPCFVATRDGVKSIKQVYLWSGQNMGASTFQLLRKIVFPVTLPKIFDGLRVSLGLTFVMMFSSEIIGAANGFGLGFLILNADLGGRTDYMFAGVAFIGLLGFIFDKLLLTIRSKVLWWDVNKV</sequence>
<comment type="similarity">
    <text evidence="7">Belongs to the binding-protein-dependent transport system permease family.</text>
</comment>
<gene>
    <name evidence="9" type="ORF">F4694_006559</name>
</gene>
<evidence type="ECO:0000256" key="3">
    <source>
        <dbReference type="ARBA" id="ARBA00022475"/>
    </source>
</evidence>
<evidence type="ECO:0000256" key="6">
    <source>
        <dbReference type="ARBA" id="ARBA00023136"/>
    </source>
</evidence>
<dbReference type="InterPro" id="IPR035906">
    <property type="entry name" value="MetI-like_sf"/>
</dbReference>
<dbReference type="PANTHER" id="PTHR30151:SF0">
    <property type="entry name" value="ABC TRANSPORTER PERMEASE PROTEIN MJ0413-RELATED"/>
    <property type="match status" value="1"/>
</dbReference>
<dbReference type="PROSITE" id="PS50928">
    <property type="entry name" value="ABC_TM1"/>
    <property type="match status" value="1"/>
</dbReference>
<dbReference type="AlphaFoldDB" id="A0A852TPS5"/>
<keyword evidence="6 7" id="KW-0472">Membrane</keyword>
<evidence type="ECO:0000256" key="2">
    <source>
        <dbReference type="ARBA" id="ARBA00022448"/>
    </source>
</evidence>